<dbReference type="InterPro" id="IPR001633">
    <property type="entry name" value="EAL_dom"/>
</dbReference>
<dbReference type="InterPro" id="IPR029787">
    <property type="entry name" value="Nucleotide_cyclase"/>
</dbReference>
<dbReference type="Pfam" id="PF00990">
    <property type="entry name" value="GGDEF"/>
    <property type="match status" value="1"/>
</dbReference>
<dbReference type="CDD" id="cd01948">
    <property type="entry name" value="EAL"/>
    <property type="match status" value="1"/>
</dbReference>
<gene>
    <name evidence="5" type="ORF">HNP49_003494</name>
</gene>
<dbReference type="InterPro" id="IPR042461">
    <property type="entry name" value="LapD_MoxY_peri_C"/>
</dbReference>
<dbReference type="EMBL" id="JACHLL010000007">
    <property type="protein sequence ID" value="MBB6343296.1"/>
    <property type="molecule type" value="Genomic_DNA"/>
</dbReference>
<dbReference type="GO" id="GO:0071111">
    <property type="term" value="F:cyclic-guanylate-specific phosphodiesterase activity"/>
    <property type="evidence" value="ECO:0007669"/>
    <property type="project" value="InterPro"/>
</dbReference>
<dbReference type="SUPFAM" id="SSF141868">
    <property type="entry name" value="EAL domain-like"/>
    <property type="match status" value="1"/>
</dbReference>
<dbReference type="Gene3D" id="6.20.270.20">
    <property type="entry name" value="LapD/MoxY periplasmic domain"/>
    <property type="match status" value="1"/>
</dbReference>
<dbReference type="CDD" id="cd01949">
    <property type="entry name" value="GGDEF"/>
    <property type="match status" value="1"/>
</dbReference>
<evidence type="ECO:0000259" key="4">
    <source>
        <dbReference type="PROSITE" id="PS50887"/>
    </source>
</evidence>
<dbReference type="GO" id="GO:0007165">
    <property type="term" value="P:signal transduction"/>
    <property type="evidence" value="ECO:0007669"/>
    <property type="project" value="InterPro"/>
</dbReference>
<name>A0A7X0EW61_9PSED</name>
<evidence type="ECO:0000259" key="2">
    <source>
        <dbReference type="PROSITE" id="PS50883"/>
    </source>
</evidence>
<feature type="transmembrane region" description="Helical" evidence="1">
    <location>
        <begin position="152"/>
        <end position="170"/>
    </location>
</feature>
<keyword evidence="1" id="KW-0812">Transmembrane</keyword>
<dbReference type="AlphaFoldDB" id="A0A7X0EW61"/>
<dbReference type="Gene3D" id="3.20.20.450">
    <property type="entry name" value="EAL domain"/>
    <property type="match status" value="1"/>
</dbReference>
<sequence>MSLFKQLFIAICLLMLVNFTGSFLVGLESSREQQVNQLRSHAQDAATALGLSLTPHVKDQPMMELMVSSIFDSGYFESIRVMDPVSGEVLVESSGIPVTSEAPQWFAELVRLQPAVADAIISDGWRQAARVEVVSHPLFAIDKLWKSALGSLLWLSLCGLLSICLGVLLLKRQLRPLDYMVAQSNAIARREFLSLPDLPKTPEFRRVVAAMNQMVEKLKALFAEEAARSEKLRAEAYQDSLTGLANRRYFDLQLQARLHEEEHACSGLLLLLRINDLGGLNQRLGGQRTDQLIKSVAQLLKQQLSSTGERGCVLARNRGGEFALLAPGVDREEAEQLAENLLSALASLQATGASDVQPLAHLGLTLFQPGDHAAQLFQLADEALATAGSQPLQAWACAEGQVQVAQSDERKEWYQLLDEALTQQRFQLFSQPVVSAADGRTVIHHKVLARLLDRDGTALAAGRFLPWLERFGWSARLDLVMLDLLLKQMASHAAPMALSLSGASLRDPQVQAQLLARLRQQPQLAGRLTLELDEDQLPEQSVLESLTQQLRELGFDLALQHFGGRFSMIGNLARLGLAYLKVDGSYLRAIDEENDKRLFIEAMQRAANSIDLPLIGERVETAGEWQVLKDLGISGVQGRLFGEPALWQ</sequence>
<dbReference type="InterPro" id="IPR035919">
    <property type="entry name" value="EAL_sf"/>
</dbReference>
<dbReference type="SMART" id="SM00267">
    <property type="entry name" value="GGDEF"/>
    <property type="match status" value="1"/>
</dbReference>
<evidence type="ECO:0000313" key="6">
    <source>
        <dbReference type="Proteomes" id="UP000557193"/>
    </source>
</evidence>
<dbReference type="PANTHER" id="PTHR33121">
    <property type="entry name" value="CYCLIC DI-GMP PHOSPHODIESTERASE PDEF"/>
    <property type="match status" value="1"/>
</dbReference>
<dbReference type="PANTHER" id="PTHR33121:SF23">
    <property type="entry name" value="CYCLIC DI-GMP PHOSPHODIESTERASE PDEB"/>
    <property type="match status" value="1"/>
</dbReference>
<feature type="domain" description="HAMP" evidence="3">
    <location>
        <begin position="171"/>
        <end position="223"/>
    </location>
</feature>
<evidence type="ECO:0000313" key="5">
    <source>
        <dbReference type="EMBL" id="MBB6343296.1"/>
    </source>
</evidence>
<dbReference type="InterPro" id="IPR000160">
    <property type="entry name" value="GGDEF_dom"/>
</dbReference>
<organism evidence="5 6">
    <name type="scientific">Pseudomonas fluvialis</name>
    <dbReference type="NCBI Taxonomy" id="1793966"/>
    <lineage>
        <taxon>Bacteria</taxon>
        <taxon>Pseudomonadati</taxon>
        <taxon>Pseudomonadota</taxon>
        <taxon>Gammaproteobacteria</taxon>
        <taxon>Pseudomonadales</taxon>
        <taxon>Pseudomonadaceae</taxon>
        <taxon>Pseudomonas</taxon>
    </lineage>
</organism>
<dbReference type="SUPFAM" id="SSF55073">
    <property type="entry name" value="Nucleotide cyclase"/>
    <property type="match status" value="1"/>
</dbReference>
<dbReference type="Gene3D" id="3.30.110.200">
    <property type="match status" value="1"/>
</dbReference>
<accession>A0A7X0EW61</accession>
<dbReference type="InterPro" id="IPR003660">
    <property type="entry name" value="HAMP_dom"/>
</dbReference>
<dbReference type="InterPro" id="IPR043128">
    <property type="entry name" value="Rev_trsase/Diguanyl_cyclase"/>
</dbReference>
<feature type="transmembrane region" description="Helical" evidence="1">
    <location>
        <begin position="7"/>
        <end position="27"/>
    </location>
</feature>
<protein>
    <submittedName>
        <fullName evidence="5">Diguanylate cyclase (GGDEF)-like protein</fullName>
    </submittedName>
</protein>
<dbReference type="PROSITE" id="PS50887">
    <property type="entry name" value="GGDEF"/>
    <property type="match status" value="1"/>
</dbReference>
<dbReference type="Pfam" id="PF00563">
    <property type="entry name" value="EAL"/>
    <property type="match status" value="1"/>
</dbReference>
<reference evidence="5 6" key="1">
    <citation type="submission" date="2020-08" db="EMBL/GenBank/DDBJ databases">
        <title>Functional genomics of gut bacteria from endangered species of beetles.</title>
        <authorList>
            <person name="Carlos-Shanley C."/>
        </authorList>
    </citation>
    <scope>NUCLEOTIDE SEQUENCE [LARGE SCALE GENOMIC DNA]</scope>
    <source>
        <strain evidence="5 6">S00202</strain>
    </source>
</reference>
<keyword evidence="6" id="KW-1185">Reference proteome</keyword>
<dbReference type="Gene3D" id="6.10.340.10">
    <property type="match status" value="1"/>
</dbReference>
<keyword evidence="1" id="KW-1133">Transmembrane helix</keyword>
<dbReference type="Proteomes" id="UP000557193">
    <property type="component" value="Unassembled WGS sequence"/>
</dbReference>
<feature type="domain" description="EAL" evidence="2">
    <location>
        <begin position="410"/>
        <end position="648"/>
    </location>
</feature>
<keyword evidence="1" id="KW-0472">Membrane</keyword>
<dbReference type="Pfam" id="PF00672">
    <property type="entry name" value="HAMP"/>
    <property type="match status" value="1"/>
</dbReference>
<dbReference type="NCBIfam" id="TIGR00254">
    <property type="entry name" value="GGDEF"/>
    <property type="match status" value="1"/>
</dbReference>
<dbReference type="PROSITE" id="PS50883">
    <property type="entry name" value="EAL"/>
    <property type="match status" value="1"/>
</dbReference>
<dbReference type="Gene3D" id="3.30.70.270">
    <property type="match status" value="1"/>
</dbReference>
<dbReference type="NCBIfam" id="NF045673">
    <property type="entry name" value="c-di-GMPRcptLapD"/>
    <property type="match status" value="1"/>
</dbReference>
<dbReference type="SMART" id="SM00052">
    <property type="entry name" value="EAL"/>
    <property type="match status" value="1"/>
</dbReference>
<dbReference type="Pfam" id="PF16448">
    <property type="entry name" value="LapD_MoxY_N"/>
    <property type="match status" value="1"/>
</dbReference>
<dbReference type="SMART" id="SM00304">
    <property type="entry name" value="HAMP"/>
    <property type="match status" value="1"/>
</dbReference>
<evidence type="ECO:0000256" key="1">
    <source>
        <dbReference type="SAM" id="Phobius"/>
    </source>
</evidence>
<dbReference type="InterPro" id="IPR032244">
    <property type="entry name" value="LapD_MoxY_N"/>
</dbReference>
<comment type="caution">
    <text evidence="5">The sequence shown here is derived from an EMBL/GenBank/DDBJ whole genome shotgun (WGS) entry which is preliminary data.</text>
</comment>
<dbReference type="RefSeq" id="WP_184685414.1">
    <property type="nucleotide sequence ID" value="NZ_JACHLL010000007.1"/>
</dbReference>
<dbReference type="InterPro" id="IPR050706">
    <property type="entry name" value="Cyclic-di-GMP_PDE-like"/>
</dbReference>
<evidence type="ECO:0000259" key="3">
    <source>
        <dbReference type="PROSITE" id="PS50885"/>
    </source>
</evidence>
<dbReference type="PROSITE" id="PS50885">
    <property type="entry name" value="HAMP"/>
    <property type="match status" value="1"/>
</dbReference>
<proteinExistence type="predicted"/>
<dbReference type="GO" id="GO:0016020">
    <property type="term" value="C:membrane"/>
    <property type="evidence" value="ECO:0007669"/>
    <property type="project" value="InterPro"/>
</dbReference>
<feature type="domain" description="GGDEF" evidence="4">
    <location>
        <begin position="265"/>
        <end position="400"/>
    </location>
</feature>